<dbReference type="NCBIfam" id="NF002780">
    <property type="entry name" value="PRK02898.1"/>
    <property type="match status" value="1"/>
</dbReference>
<evidence type="ECO:0000313" key="12">
    <source>
        <dbReference type="Proteomes" id="UP001501495"/>
    </source>
</evidence>
<keyword evidence="5 10" id="KW-0812">Transmembrane</keyword>
<evidence type="ECO:0000256" key="7">
    <source>
        <dbReference type="ARBA" id="ARBA00023065"/>
    </source>
</evidence>
<dbReference type="RefSeq" id="WP_344734959.1">
    <property type="nucleotide sequence ID" value="NZ_BAAAZH010000028.1"/>
</dbReference>
<dbReference type="Proteomes" id="UP001501495">
    <property type="component" value="Unassembled WGS sequence"/>
</dbReference>
<keyword evidence="9 10" id="KW-0170">Cobalt</keyword>
<keyword evidence="3 10" id="KW-1003">Cell membrane</keyword>
<keyword evidence="2 10" id="KW-0813">Transport</keyword>
<evidence type="ECO:0000256" key="4">
    <source>
        <dbReference type="ARBA" id="ARBA00022573"/>
    </source>
</evidence>
<comment type="pathway">
    <text evidence="10">Cofactor biosynthesis; adenosylcobalamin biosynthesis.</text>
</comment>
<dbReference type="PANTHER" id="PTHR38662:SF1">
    <property type="entry name" value="COBALT TRANSPORT PROTEIN CBIN"/>
    <property type="match status" value="1"/>
</dbReference>
<protein>
    <recommendedName>
        <fullName evidence="10">Cobalt transport protein CbiN</fullName>
    </recommendedName>
    <alternativeName>
        <fullName evidence="10">Energy-coupling factor transporter probable substrate-capture protein CbiN</fullName>
        <shortName evidence="10">ECF transporter S component CbiN</shortName>
    </alternativeName>
</protein>
<evidence type="ECO:0000256" key="6">
    <source>
        <dbReference type="ARBA" id="ARBA00022989"/>
    </source>
</evidence>
<evidence type="ECO:0000256" key="8">
    <source>
        <dbReference type="ARBA" id="ARBA00023136"/>
    </source>
</evidence>
<comment type="subunit">
    <text evidence="10">Forms an energy-coupling factor (ECF) transporter complex composed of an ATP-binding protein (A component, CbiO), a transmembrane protein (T component, CbiQ) and 2 possible substrate-capture proteins (S components, CbiM and CbiN) of unknown stoichimetry.</text>
</comment>
<keyword evidence="7 10" id="KW-0406">Ion transport</keyword>
<keyword evidence="8 10" id="KW-0472">Membrane</keyword>
<dbReference type="EMBL" id="BAAAZH010000028">
    <property type="protein sequence ID" value="GAA4126913.1"/>
    <property type="molecule type" value="Genomic_DNA"/>
</dbReference>
<dbReference type="HAMAP" id="MF_00330">
    <property type="entry name" value="CbiN"/>
    <property type="match status" value="1"/>
</dbReference>
<organism evidence="11 12">
    <name type="scientific">Nocardioides fonticola</name>
    <dbReference type="NCBI Taxonomy" id="450363"/>
    <lineage>
        <taxon>Bacteria</taxon>
        <taxon>Bacillati</taxon>
        <taxon>Actinomycetota</taxon>
        <taxon>Actinomycetes</taxon>
        <taxon>Propionibacteriales</taxon>
        <taxon>Nocardioidaceae</taxon>
        <taxon>Nocardioides</taxon>
    </lineage>
</organism>
<evidence type="ECO:0000256" key="1">
    <source>
        <dbReference type="ARBA" id="ARBA00022426"/>
    </source>
</evidence>
<evidence type="ECO:0000313" key="11">
    <source>
        <dbReference type="EMBL" id="GAA4126913.1"/>
    </source>
</evidence>
<sequence length="101" mass="10488">MRRAIINLSLLAAAVAIFVVALLLGGQRGDFGGTDSSATGSIEAIDPGYRPWFQPLWQQPGGEVESGLFALQAALGAGVVGFALGSFRERRRARAAADADA</sequence>
<keyword evidence="6 10" id="KW-1133">Transmembrane helix</keyword>
<evidence type="ECO:0000256" key="10">
    <source>
        <dbReference type="HAMAP-Rule" id="MF_00330"/>
    </source>
</evidence>
<evidence type="ECO:0000256" key="3">
    <source>
        <dbReference type="ARBA" id="ARBA00022475"/>
    </source>
</evidence>
<keyword evidence="1 10" id="KW-0171">Cobalt transport</keyword>
<comment type="caution">
    <text evidence="10">Lacks conserved residue(s) required for the propagation of feature annotation.</text>
</comment>
<dbReference type="InterPro" id="IPR003705">
    <property type="entry name" value="CbiN"/>
</dbReference>
<comment type="function">
    <text evidence="10">Part of the energy-coupling factor (ECF) transporter complex CbiMNOQ involved in cobalt import.</text>
</comment>
<evidence type="ECO:0000256" key="2">
    <source>
        <dbReference type="ARBA" id="ARBA00022448"/>
    </source>
</evidence>
<keyword evidence="12" id="KW-1185">Reference proteome</keyword>
<gene>
    <name evidence="10" type="primary">cbiN</name>
    <name evidence="11" type="ORF">GCM10022215_37000</name>
</gene>
<keyword evidence="4 10" id="KW-0169">Cobalamin biosynthesis</keyword>
<evidence type="ECO:0000256" key="9">
    <source>
        <dbReference type="ARBA" id="ARBA00023285"/>
    </source>
</evidence>
<comment type="similarity">
    <text evidence="10">Belongs to the CbiN family.</text>
</comment>
<feature type="transmembrane region" description="Helical" evidence="10">
    <location>
        <begin position="68"/>
        <end position="87"/>
    </location>
</feature>
<proteinExistence type="inferred from homology"/>
<accession>A0ABP7XVY0</accession>
<name>A0ABP7XVY0_9ACTN</name>
<comment type="subcellular location">
    <subcellularLocation>
        <location evidence="10">Cell membrane</location>
        <topology evidence="10">Multi-pass membrane protein</topology>
    </subcellularLocation>
</comment>
<dbReference type="PANTHER" id="PTHR38662">
    <property type="entry name" value="COBALT TRANSPORT PROTEIN CBIN"/>
    <property type="match status" value="1"/>
</dbReference>
<comment type="caution">
    <text evidence="11">The sequence shown here is derived from an EMBL/GenBank/DDBJ whole genome shotgun (WGS) entry which is preliminary data.</text>
</comment>
<dbReference type="Pfam" id="PF02553">
    <property type="entry name" value="CbiN"/>
    <property type="match status" value="1"/>
</dbReference>
<reference evidence="12" key="1">
    <citation type="journal article" date="2019" name="Int. J. Syst. Evol. Microbiol.">
        <title>The Global Catalogue of Microorganisms (GCM) 10K type strain sequencing project: providing services to taxonomists for standard genome sequencing and annotation.</title>
        <authorList>
            <consortium name="The Broad Institute Genomics Platform"/>
            <consortium name="The Broad Institute Genome Sequencing Center for Infectious Disease"/>
            <person name="Wu L."/>
            <person name="Ma J."/>
        </authorList>
    </citation>
    <scope>NUCLEOTIDE SEQUENCE [LARGE SCALE GENOMIC DNA]</scope>
    <source>
        <strain evidence="12">JCM 16703</strain>
    </source>
</reference>
<evidence type="ECO:0000256" key="5">
    <source>
        <dbReference type="ARBA" id="ARBA00022692"/>
    </source>
</evidence>